<evidence type="ECO:0000256" key="1">
    <source>
        <dbReference type="ARBA" id="ARBA00022737"/>
    </source>
</evidence>
<dbReference type="InterPro" id="IPR011042">
    <property type="entry name" value="6-blade_b-propeller_TolB-like"/>
</dbReference>
<gene>
    <name evidence="4" type="ORF">AW736_11545</name>
</gene>
<dbReference type="InterPro" id="IPR024079">
    <property type="entry name" value="MetalloPept_cat_dom_sf"/>
</dbReference>
<dbReference type="AlphaFoldDB" id="A0A178IL02"/>
<feature type="compositionally biased region" description="Low complexity" evidence="3">
    <location>
        <begin position="1"/>
        <end position="20"/>
    </location>
</feature>
<feature type="repeat" description="NHL" evidence="2">
    <location>
        <begin position="804"/>
        <end position="834"/>
    </location>
</feature>
<accession>A0A178IL02</accession>
<evidence type="ECO:0000256" key="2">
    <source>
        <dbReference type="PROSITE-ProRule" id="PRU00504"/>
    </source>
</evidence>
<feature type="repeat" description="NHL" evidence="2">
    <location>
        <begin position="687"/>
        <end position="716"/>
    </location>
</feature>
<dbReference type="PROSITE" id="PS51125">
    <property type="entry name" value="NHL"/>
    <property type="match status" value="2"/>
</dbReference>
<dbReference type="SUPFAM" id="SSF55486">
    <property type="entry name" value="Metalloproteases ('zincins'), catalytic domain"/>
    <property type="match status" value="1"/>
</dbReference>
<comment type="caution">
    <text evidence="4">The sequence shown here is derived from an EMBL/GenBank/DDBJ whole genome shotgun (WGS) entry which is preliminary data.</text>
</comment>
<dbReference type="Gene3D" id="2.60.40.10">
    <property type="entry name" value="Immunoglobulins"/>
    <property type="match status" value="1"/>
</dbReference>
<dbReference type="InterPro" id="IPR036179">
    <property type="entry name" value="Ig-like_dom_sf"/>
</dbReference>
<dbReference type="InterPro" id="IPR013783">
    <property type="entry name" value="Ig-like_fold"/>
</dbReference>
<dbReference type="GO" id="GO:0008237">
    <property type="term" value="F:metallopeptidase activity"/>
    <property type="evidence" value="ECO:0007669"/>
    <property type="project" value="InterPro"/>
</dbReference>
<organism evidence="4 5">
    <name type="scientific">Termitidicoccus mucosus</name>
    <dbReference type="NCBI Taxonomy" id="1184151"/>
    <lineage>
        <taxon>Bacteria</taxon>
        <taxon>Pseudomonadati</taxon>
        <taxon>Verrucomicrobiota</taxon>
        <taxon>Opitutia</taxon>
        <taxon>Opitutales</taxon>
        <taxon>Opitutaceae</taxon>
        <taxon>Termitidicoccus</taxon>
    </lineage>
</organism>
<proteinExistence type="predicted"/>
<dbReference type="Proteomes" id="UP000078486">
    <property type="component" value="Unassembled WGS sequence"/>
</dbReference>
<sequence>MEQSAAAAGESAEATPTGGAVSPWELTGKVADAPAPHGTTTSAMEIDLAAAHTALPAINKGDFIDFDLGGGKQMRGKVNMVAIDDSSRHVGGTMTGHERAGFFLSLDNGDLSGLITLRGEKLAYTITTGADGRGWLRQVPIGKVMCVQFPLMPGGQSSKGAASAPIEIPLRNSRENASGVLYLDFDGETVTDTNWNSEFNDGNPIVARSFALTADEIVHIWNVVSEDFRPFNVNVTTDVERFNSAPKNKRMRCIFTPDQAWIADSEGLAGGWAYLNSFSANKDEPCWAFNDAPYTSMPETASHELGHTFGLGHDGGPGSEEYYSGHADNSWGAIMGAAFTARIVQWSKGEYEGANNHEDDIAIIGDADNGVGFTADGIGGGRFDATTIPLTSGSTFSQSAVLLGDTDVNMHRLTLPGAAGSSYYTVAIHARPAAVAADAKLSFEVQPFFYGLPAIATAGDPDSPEMDARIESLTLEGGSSYYLQVRGIGYAGSGSSAASSGFTAYGSAGEYTLEGTFIAYTKPVELQRLPVATDGVRDFDVTLAAVADGYPKAQITWEMSPDGGTTWILLGNGEIPPHGGTYVISEDGARLVISGLTPDMNAYQYRCTATNVIDTVSHSASSVTTLRVVESLVPSPVSLARDGTGTLYVADDKLHAIRTIAPAASGTFHVGSYAGETEAPGLANGAGGEARFNSPSGIAITPARDLYVADSGNHQIRLVTHAGTLAPSVTTFAGASASGLADGDAAATARFTSPGDVAVATGTVYVADTLNHAIRVIAGGTVTTLFGADGEAGWADGDAAGARLNQPSGIVVTDSGEIYVADTGNHVIRKIDSGTLATIAGLPGEAAFSDGAGFDAHFNRPMGLAFRSGTLYVADCENSAIRTVFTNSTGNYEAGTLAGDPLEPTRADGTAAQARFKYPRDIIAGVDGHLYVADTGNAAIRKIEPDHQNRISTLELKQQPPPEPPPPPTTGGNGSAEQSSTGGGAPSPWLLLAFAALAGLRFVRPRR</sequence>
<protein>
    <recommendedName>
        <fullName evidence="6">Ig-like domain-containing protein</fullName>
    </recommendedName>
</protein>
<dbReference type="InterPro" id="IPR001258">
    <property type="entry name" value="NHL_repeat"/>
</dbReference>
<dbReference type="Pfam" id="PF01436">
    <property type="entry name" value="NHL"/>
    <property type="match status" value="2"/>
</dbReference>
<dbReference type="Gene3D" id="3.40.390.10">
    <property type="entry name" value="Collagenase (Catalytic Domain)"/>
    <property type="match status" value="1"/>
</dbReference>
<dbReference type="Gene3D" id="2.120.10.30">
    <property type="entry name" value="TolB, C-terminal domain"/>
    <property type="match status" value="3"/>
</dbReference>
<dbReference type="SUPFAM" id="SSF48726">
    <property type="entry name" value="Immunoglobulin"/>
    <property type="match status" value="1"/>
</dbReference>
<keyword evidence="1" id="KW-0677">Repeat</keyword>
<feature type="compositionally biased region" description="Pro residues" evidence="3">
    <location>
        <begin position="959"/>
        <end position="969"/>
    </location>
</feature>
<evidence type="ECO:0000313" key="4">
    <source>
        <dbReference type="EMBL" id="OAM89935.1"/>
    </source>
</evidence>
<dbReference type="PANTHER" id="PTHR13833">
    <property type="match status" value="1"/>
</dbReference>
<name>A0A178IL02_9BACT</name>
<evidence type="ECO:0008006" key="6">
    <source>
        <dbReference type="Google" id="ProtNLM"/>
    </source>
</evidence>
<dbReference type="EMBL" id="LRRQ01000076">
    <property type="protein sequence ID" value="OAM89935.1"/>
    <property type="molecule type" value="Genomic_DNA"/>
</dbReference>
<dbReference type="PANTHER" id="PTHR13833:SF71">
    <property type="entry name" value="NHL DOMAIN-CONTAINING PROTEIN"/>
    <property type="match status" value="1"/>
</dbReference>
<reference evidence="4 5" key="1">
    <citation type="submission" date="2016-01" db="EMBL/GenBank/DDBJ databases">
        <title>High potential of lignocellulose degradation of a new Verrucomicrobia species.</title>
        <authorList>
            <person name="Wang Y."/>
            <person name="Shi Y."/>
            <person name="Qiu Z."/>
            <person name="Liu S."/>
            <person name="Yang H."/>
        </authorList>
    </citation>
    <scope>NUCLEOTIDE SEQUENCE [LARGE SCALE GENOMIC DNA]</scope>
    <source>
        <strain evidence="4 5">TSB47</strain>
    </source>
</reference>
<feature type="region of interest" description="Disordered" evidence="3">
    <location>
        <begin position="1"/>
        <end position="24"/>
    </location>
</feature>
<evidence type="ECO:0000313" key="5">
    <source>
        <dbReference type="Proteomes" id="UP000078486"/>
    </source>
</evidence>
<feature type="region of interest" description="Disordered" evidence="3">
    <location>
        <begin position="955"/>
        <end position="985"/>
    </location>
</feature>
<keyword evidence="5" id="KW-1185">Reference proteome</keyword>
<dbReference type="SUPFAM" id="SSF101898">
    <property type="entry name" value="NHL repeat"/>
    <property type="match status" value="1"/>
</dbReference>
<evidence type="ECO:0000256" key="3">
    <source>
        <dbReference type="SAM" id="MobiDB-lite"/>
    </source>
</evidence>